<name>A0ABP8JHR0_9MICO</name>
<dbReference type="SUPFAM" id="SSF53613">
    <property type="entry name" value="Ribokinase-like"/>
    <property type="match status" value="1"/>
</dbReference>
<dbReference type="Proteomes" id="UP001500390">
    <property type="component" value="Unassembled WGS sequence"/>
</dbReference>
<proteinExistence type="predicted"/>
<organism evidence="1 2">
    <name type="scientific">Ornithinibacter aureus</name>
    <dbReference type="NCBI Taxonomy" id="622664"/>
    <lineage>
        <taxon>Bacteria</taxon>
        <taxon>Bacillati</taxon>
        <taxon>Actinomycetota</taxon>
        <taxon>Actinomycetes</taxon>
        <taxon>Micrococcales</taxon>
        <taxon>Intrasporangiaceae</taxon>
        <taxon>Ornithinibacter</taxon>
    </lineage>
</organism>
<dbReference type="RefSeq" id="WP_159903035.1">
    <property type="nucleotide sequence ID" value="NZ_BAABFX010000017.1"/>
</dbReference>
<reference evidence="2" key="1">
    <citation type="journal article" date="2019" name="Int. J. Syst. Evol. Microbiol.">
        <title>The Global Catalogue of Microorganisms (GCM) 10K type strain sequencing project: providing services to taxonomists for standard genome sequencing and annotation.</title>
        <authorList>
            <consortium name="The Broad Institute Genomics Platform"/>
            <consortium name="The Broad Institute Genome Sequencing Center for Infectious Disease"/>
            <person name="Wu L."/>
            <person name="Ma J."/>
        </authorList>
    </citation>
    <scope>NUCLEOTIDE SEQUENCE [LARGE SCALE GENOMIC DNA]</scope>
    <source>
        <strain evidence="2">JCM 17738</strain>
    </source>
</reference>
<dbReference type="EMBL" id="BAABFX010000017">
    <property type="protein sequence ID" value="GAA4390930.1"/>
    <property type="molecule type" value="Genomic_DNA"/>
</dbReference>
<keyword evidence="2" id="KW-1185">Reference proteome</keyword>
<dbReference type="InterPro" id="IPR029056">
    <property type="entry name" value="Ribokinase-like"/>
</dbReference>
<sequence>MSRIVEELAHLGISTELVWTVEDRETLTSVMIYFMQGGERLLLRPKAAGAVGSTDELIASACERIGGGEVRAVLLSGYWLGLDRPTCRKASQAIYREARRSGAFFMVDLVPHAFFEQVGDFDFVESAIGGKPDLVISEYETLQASFALPEVCTLENLAEAARRVSAEFVGVLVQGRIGLNQYGQALSYAGDYVTSVTGFSDENRWGLGDRMAFEILVNRGIL</sequence>
<accession>A0ABP8JHR0</accession>
<comment type="caution">
    <text evidence="1">The sequence shown here is derived from an EMBL/GenBank/DDBJ whole genome shotgun (WGS) entry which is preliminary data.</text>
</comment>
<gene>
    <name evidence="1" type="ORF">GCM10023153_08360</name>
</gene>
<dbReference type="Gene3D" id="3.40.1190.20">
    <property type="match status" value="1"/>
</dbReference>
<evidence type="ECO:0000313" key="2">
    <source>
        <dbReference type="Proteomes" id="UP001500390"/>
    </source>
</evidence>
<protein>
    <submittedName>
        <fullName evidence="1">Uncharacterized protein</fullName>
    </submittedName>
</protein>
<evidence type="ECO:0000313" key="1">
    <source>
        <dbReference type="EMBL" id="GAA4390930.1"/>
    </source>
</evidence>